<evidence type="ECO:0000256" key="7">
    <source>
        <dbReference type="ARBA" id="ARBA00022798"/>
    </source>
</evidence>
<evidence type="ECO:0000313" key="13">
    <source>
        <dbReference type="EMBL" id="TYL53443.1"/>
    </source>
</evidence>
<dbReference type="PANTHER" id="PTHR31650:SF1">
    <property type="entry name" value="WAX ESTER SYNTHASE_DIACYLGLYCEROL ACYLTRANSFERASE 4-RELATED"/>
    <property type="match status" value="1"/>
</dbReference>
<dbReference type="Gene3D" id="3.30.559.10">
    <property type="entry name" value="Chloramphenicol acetyltransferase-like domain"/>
    <property type="match status" value="1"/>
</dbReference>
<dbReference type="GO" id="GO:0001666">
    <property type="term" value="P:response to hypoxia"/>
    <property type="evidence" value="ECO:0007669"/>
    <property type="project" value="TreeGrafter"/>
</dbReference>
<dbReference type="InterPro" id="IPR009721">
    <property type="entry name" value="O-acyltransferase_WSD1_C"/>
</dbReference>
<dbReference type="AlphaFoldDB" id="A0A5S4V6G9"/>
<accession>A0A5S4V6G9</accession>
<keyword evidence="6" id="KW-0808">Transferase</keyword>
<dbReference type="GO" id="GO:0071731">
    <property type="term" value="P:response to nitric oxide"/>
    <property type="evidence" value="ECO:0007669"/>
    <property type="project" value="TreeGrafter"/>
</dbReference>
<dbReference type="InterPro" id="IPR023213">
    <property type="entry name" value="CAT-like_dom_sf"/>
</dbReference>
<evidence type="ECO:0000259" key="11">
    <source>
        <dbReference type="Pfam" id="PF03007"/>
    </source>
</evidence>
<dbReference type="GO" id="GO:0019432">
    <property type="term" value="P:triglyceride biosynthetic process"/>
    <property type="evidence" value="ECO:0007669"/>
    <property type="project" value="UniProtKB-UniPathway"/>
</dbReference>
<dbReference type="InterPro" id="IPR045034">
    <property type="entry name" value="O-acyltransferase_WSD1-like"/>
</dbReference>
<gene>
    <name evidence="13" type="ORF">FYC51_07130</name>
</gene>
<evidence type="ECO:0000256" key="6">
    <source>
        <dbReference type="ARBA" id="ARBA00022679"/>
    </source>
</evidence>
<keyword evidence="8" id="KW-0443">Lipid metabolism</keyword>
<evidence type="ECO:0000256" key="1">
    <source>
        <dbReference type="ARBA" id="ARBA00004771"/>
    </source>
</evidence>
<keyword evidence="14" id="KW-1185">Reference proteome</keyword>
<comment type="similarity">
    <text evidence="3">Belongs to the long-chain O-acyltransferase family.</text>
</comment>
<reference evidence="13 14" key="1">
    <citation type="submission" date="2019-08" db="EMBL/GenBank/DDBJ databases">
        <authorList>
            <person name="Hu J."/>
        </authorList>
    </citation>
    <scope>NUCLEOTIDE SEQUENCE [LARGE SCALE GENOMIC DNA]</scope>
    <source>
        <strain evidence="13 14">NEAU-184</strain>
    </source>
</reference>
<dbReference type="RefSeq" id="WP_148732912.1">
    <property type="nucleotide sequence ID" value="NZ_VSSB01000001.1"/>
</dbReference>
<keyword evidence="7" id="KW-0319">Glycerol metabolism</keyword>
<evidence type="ECO:0000256" key="9">
    <source>
        <dbReference type="ARBA" id="ARBA00023315"/>
    </source>
</evidence>
<comment type="pathway">
    <text evidence="2">Lipid metabolism.</text>
</comment>
<feature type="domain" description="O-acyltransferase WSD1 C-terminal" evidence="12">
    <location>
        <begin position="283"/>
        <end position="417"/>
    </location>
</feature>
<comment type="caution">
    <text evidence="13">The sequence shown here is derived from an EMBL/GenBank/DDBJ whole genome shotgun (WGS) entry which is preliminary data.</text>
</comment>
<keyword evidence="5" id="KW-0444">Lipid biosynthesis</keyword>
<dbReference type="GO" id="GO:0051701">
    <property type="term" value="P:biological process involved in interaction with host"/>
    <property type="evidence" value="ECO:0007669"/>
    <property type="project" value="TreeGrafter"/>
</dbReference>
<dbReference type="Proteomes" id="UP000325243">
    <property type="component" value="Unassembled WGS sequence"/>
</dbReference>
<dbReference type="SUPFAM" id="SSF52777">
    <property type="entry name" value="CoA-dependent acyltransferases"/>
    <property type="match status" value="1"/>
</dbReference>
<evidence type="ECO:0000256" key="2">
    <source>
        <dbReference type="ARBA" id="ARBA00005189"/>
    </source>
</evidence>
<evidence type="ECO:0000256" key="8">
    <source>
        <dbReference type="ARBA" id="ARBA00023098"/>
    </source>
</evidence>
<dbReference type="EMBL" id="VSSB01000001">
    <property type="protein sequence ID" value="TYL53443.1"/>
    <property type="molecule type" value="Genomic_DNA"/>
</dbReference>
<dbReference type="InterPro" id="IPR004255">
    <property type="entry name" value="O-acyltransferase_WSD1_N"/>
</dbReference>
<name>A0A5S4V6G9_9MICO</name>
<comment type="catalytic activity">
    <reaction evidence="10">
        <text>an acyl-CoA + a 1,2-diacyl-sn-glycerol = a triacyl-sn-glycerol + CoA</text>
        <dbReference type="Rhea" id="RHEA:10868"/>
        <dbReference type="ChEBI" id="CHEBI:17815"/>
        <dbReference type="ChEBI" id="CHEBI:57287"/>
        <dbReference type="ChEBI" id="CHEBI:58342"/>
        <dbReference type="ChEBI" id="CHEBI:64615"/>
        <dbReference type="EC" id="2.3.1.20"/>
    </reaction>
</comment>
<organism evidence="13 14">
    <name type="scientific">Agromyces mariniharenae</name>
    <dbReference type="NCBI Taxonomy" id="2604423"/>
    <lineage>
        <taxon>Bacteria</taxon>
        <taxon>Bacillati</taxon>
        <taxon>Actinomycetota</taxon>
        <taxon>Actinomycetes</taxon>
        <taxon>Micrococcales</taxon>
        <taxon>Microbacteriaceae</taxon>
        <taxon>Agromyces</taxon>
    </lineage>
</organism>
<feature type="domain" description="O-acyltransferase WSD1-like N-terminal" evidence="11">
    <location>
        <begin position="48"/>
        <end position="162"/>
    </location>
</feature>
<dbReference type="GO" id="GO:0006071">
    <property type="term" value="P:glycerol metabolic process"/>
    <property type="evidence" value="ECO:0007669"/>
    <property type="project" value="UniProtKB-KW"/>
</dbReference>
<dbReference type="EC" id="2.3.1.20" evidence="4"/>
<evidence type="ECO:0000259" key="12">
    <source>
        <dbReference type="Pfam" id="PF06974"/>
    </source>
</evidence>
<evidence type="ECO:0000313" key="14">
    <source>
        <dbReference type="Proteomes" id="UP000325243"/>
    </source>
</evidence>
<dbReference type="Pfam" id="PF03007">
    <property type="entry name" value="WS_DGAT_cat"/>
    <property type="match status" value="1"/>
</dbReference>
<comment type="pathway">
    <text evidence="1">Glycerolipid metabolism; triacylglycerol biosynthesis.</text>
</comment>
<protein>
    <recommendedName>
        <fullName evidence="4">diacylglycerol O-acyltransferase</fullName>
        <ecNumber evidence="4">2.3.1.20</ecNumber>
    </recommendedName>
</protein>
<evidence type="ECO:0000256" key="3">
    <source>
        <dbReference type="ARBA" id="ARBA00009587"/>
    </source>
</evidence>
<dbReference type="Pfam" id="PF06974">
    <property type="entry name" value="WS_DGAT_C"/>
    <property type="match status" value="1"/>
</dbReference>
<evidence type="ECO:0000256" key="5">
    <source>
        <dbReference type="ARBA" id="ARBA00022516"/>
    </source>
</evidence>
<evidence type="ECO:0000256" key="10">
    <source>
        <dbReference type="ARBA" id="ARBA00048109"/>
    </source>
</evidence>
<dbReference type="PANTHER" id="PTHR31650">
    <property type="entry name" value="O-ACYLTRANSFERASE (WSD1-LIKE) FAMILY PROTEIN"/>
    <property type="match status" value="1"/>
</dbReference>
<dbReference type="UniPathway" id="UPA00282"/>
<evidence type="ECO:0000256" key="4">
    <source>
        <dbReference type="ARBA" id="ARBA00013244"/>
    </source>
</evidence>
<dbReference type="GO" id="GO:0004144">
    <property type="term" value="F:diacylglycerol O-acyltransferase activity"/>
    <property type="evidence" value="ECO:0007669"/>
    <property type="project" value="UniProtKB-EC"/>
</dbReference>
<proteinExistence type="inferred from homology"/>
<keyword evidence="9" id="KW-0012">Acyltransferase</keyword>
<sequence length="419" mass="43485">MEGQAAARISPIDAATLGISVHGGQPYLITLAGVLGTGELVDAAGRPDAAAIRRLLARRIGGLPVLRQRAVRRDEAWWWEPQEPDLAAHVLVEEPGAGGRGFEAVCARLLMRPLPPDRPLWEIVLVPGARPGGCGIVIRFHHVIADGAHAVALVEGLFDPLPVTVESDAASPPSVAKAGAPAAGHPSRTAVLAYRLRQFLRPWIRSRVLLGPLGPRRDAAGASVDLDRLHHAAHAAGGTIGDAFVVAVGRGLAHAMRAGGERVPATVTVSQPVRLASHDGQLNAVGVMLVPVPLGGALRDAIERISRTTRAAKPVARASGTVIRSPAAARGFDAFARHQRLIAAVVSNVPGPSRRLSLAGSPLVELLPLAPLAGNVRVGVTAASYDGRLWIGVVTDAEHVAAASDVADRIAAALEELGT</sequence>
<dbReference type="GO" id="GO:0005886">
    <property type="term" value="C:plasma membrane"/>
    <property type="evidence" value="ECO:0007669"/>
    <property type="project" value="TreeGrafter"/>
</dbReference>